<keyword evidence="2" id="KW-1185">Reference proteome</keyword>
<accession>A0A0H2Z1Q1</accession>
<dbReference type="KEGG" id="ecv:APECO1_4175"/>
<protein>
    <submittedName>
        <fullName evidence="1">Uncharacterized protein</fullName>
    </submittedName>
</protein>
<gene>
    <name evidence="1" type="ORF">APECO1_4175</name>
</gene>
<organism evidence="1 2">
    <name type="scientific">Escherichia coli O1:K1 / APEC</name>
    <dbReference type="NCBI Taxonomy" id="405955"/>
    <lineage>
        <taxon>Bacteria</taxon>
        <taxon>Pseudomonadati</taxon>
        <taxon>Pseudomonadota</taxon>
        <taxon>Gammaproteobacteria</taxon>
        <taxon>Enterobacterales</taxon>
        <taxon>Enterobacteriaceae</taxon>
        <taxon>Escherichia</taxon>
    </lineage>
</organism>
<dbReference type="AlphaFoldDB" id="A0A0H2Z1Q1"/>
<evidence type="ECO:0000313" key="1">
    <source>
        <dbReference type="EMBL" id="ABJ01778.1"/>
    </source>
</evidence>
<evidence type="ECO:0000313" key="2">
    <source>
        <dbReference type="Proteomes" id="UP000008216"/>
    </source>
</evidence>
<sequence>MTSVNQRIHTIDIKYAKPCVIRHFNRWYLLPTSTFINKTYSHWLPPLRSWAAKSTNHSVISTFPTRSEPGCIQQSLCAALKSLYSYSWATRFFAASIAASTPCARTSARKASVAGVSVTSSSHSLNSSRQKSLNSFSDCLSEVFSAAIFAHLASRLSIVIPAELHSRNAVSSFDSSSPNLRTRYSAFVSLTFKSLGMHLPFRKPSISISDICFISSHSATSHSDICCH</sequence>
<name>A0A0H2Z1Q1_ECOK1</name>
<dbReference type="Proteomes" id="UP000008216">
    <property type="component" value="Chromosome"/>
</dbReference>
<reference evidence="1 2" key="1">
    <citation type="journal article" date="2007" name="J. Bacteriol.">
        <title>The genome sequence of avian pathogenic Escherichia coli strain O1:K1:H7 shares strong similarities with human extraintestinal pathogenic E. coli genomes.</title>
        <authorList>
            <person name="Johnson T.J."/>
            <person name="Kariyawasam S."/>
            <person name="Wannemuehler Y."/>
            <person name="Mangiamele P."/>
            <person name="Johnson S.J."/>
            <person name="Doetkott C."/>
            <person name="Skyberg J.A."/>
            <person name="Lynne A.M."/>
            <person name="Johnson J.R."/>
            <person name="Nolan L.K."/>
        </authorList>
    </citation>
    <scope>NUCLEOTIDE SEQUENCE [LARGE SCALE GENOMIC DNA]</scope>
    <source>
        <strain evidence="1">APEC O1</strain>
    </source>
</reference>
<dbReference type="HOGENOM" id="CLU_1213263_0_0_6"/>
<dbReference type="EMBL" id="CP000468">
    <property type="protein sequence ID" value="ABJ01778.1"/>
    <property type="molecule type" value="Genomic_DNA"/>
</dbReference>
<proteinExistence type="predicted"/>